<keyword evidence="3 4" id="KW-0949">S-adenosyl-L-methionine</keyword>
<organism evidence="9 10">
    <name type="scientific">Pseudomicrostroma glucosiphilum</name>
    <dbReference type="NCBI Taxonomy" id="1684307"/>
    <lineage>
        <taxon>Eukaryota</taxon>
        <taxon>Fungi</taxon>
        <taxon>Dikarya</taxon>
        <taxon>Basidiomycota</taxon>
        <taxon>Ustilaginomycotina</taxon>
        <taxon>Exobasidiomycetes</taxon>
        <taxon>Microstromatales</taxon>
        <taxon>Microstromatales incertae sedis</taxon>
        <taxon>Pseudomicrostroma</taxon>
    </lineage>
</organism>
<dbReference type="GeneID" id="37013701"/>
<dbReference type="Gene3D" id="2.70.160.11">
    <property type="entry name" value="Hnrnp arginine n-methyltransferase1"/>
    <property type="match status" value="1"/>
</dbReference>
<dbReference type="InterPro" id="IPR025799">
    <property type="entry name" value="Arg_MeTrfase"/>
</dbReference>
<feature type="compositionally biased region" description="Polar residues" evidence="5">
    <location>
        <begin position="64"/>
        <end position="74"/>
    </location>
</feature>
<feature type="region of interest" description="Disordered" evidence="5">
    <location>
        <begin position="723"/>
        <end position="747"/>
    </location>
</feature>
<evidence type="ECO:0000313" key="9">
    <source>
        <dbReference type="EMBL" id="PWN22372.1"/>
    </source>
</evidence>
<reference evidence="9 10" key="1">
    <citation type="journal article" date="2018" name="Mol. Biol. Evol.">
        <title>Broad Genomic Sampling Reveals a Smut Pathogenic Ancestry of the Fungal Clade Ustilaginomycotina.</title>
        <authorList>
            <person name="Kijpornyongpan T."/>
            <person name="Mondo S.J."/>
            <person name="Barry K."/>
            <person name="Sandor L."/>
            <person name="Lee J."/>
            <person name="Lipzen A."/>
            <person name="Pangilinan J."/>
            <person name="LaButti K."/>
            <person name="Hainaut M."/>
            <person name="Henrissat B."/>
            <person name="Grigoriev I.V."/>
            <person name="Spatafora J.W."/>
            <person name="Aime M.C."/>
        </authorList>
    </citation>
    <scope>NUCLEOTIDE SEQUENCE [LARGE SCALE GENOMIC DNA]</scope>
    <source>
        <strain evidence="9 10">MCA 4718</strain>
    </source>
</reference>
<feature type="compositionally biased region" description="Low complexity" evidence="5">
    <location>
        <begin position="31"/>
        <end position="55"/>
    </location>
</feature>
<feature type="domain" description="PRMT5 arginine-N-methyltransferase" evidence="6">
    <location>
        <begin position="537"/>
        <end position="701"/>
    </location>
</feature>
<dbReference type="GO" id="GO:0005634">
    <property type="term" value="C:nucleus"/>
    <property type="evidence" value="ECO:0007669"/>
    <property type="project" value="TreeGrafter"/>
</dbReference>
<dbReference type="OrthoDB" id="1368803at2759"/>
<evidence type="ECO:0000313" key="10">
    <source>
        <dbReference type="Proteomes" id="UP000245942"/>
    </source>
</evidence>
<dbReference type="Pfam" id="PF17286">
    <property type="entry name" value="PRMT5_C"/>
    <property type="match status" value="1"/>
</dbReference>
<dbReference type="Gene3D" id="3.40.50.150">
    <property type="entry name" value="Vaccinia Virus protein VP39"/>
    <property type="match status" value="1"/>
</dbReference>
<proteinExistence type="predicted"/>
<dbReference type="PANTHER" id="PTHR10738">
    <property type="entry name" value="PROTEIN ARGININE N-METHYLTRANSFERASE 5"/>
    <property type="match status" value="1"/>
</dbReference>
<dbReference type="InterPro" id="IPR029063">
    <property type="entry name" value="SAM-dependent_MTases_sf"/>
</dbReference>
<feature type="domain" description="PRMT5 oligomerisation" evidence="8">
    <location>
        <begin position="705"/>
        <end position="1046"/>
    </location>
</feature>
<evidence type="ECO:0000256" key="1">
    <source>
        <dbReference type="ARBA" id="ARBA00022603"/>
    </source>
</evidence>
<evidence type="ECO:0000259" key="6">
    <source>
        <dbReference type="Pfam" id="PF05185"/>
    </source>
</evidence>
<dbReference type="Pfam" id="PF05185">
    <property type="entry name" value="PRMT5"/>
    <property type="match status" value="1"/>
</dbReference>
<feature type="region of interest" description="Disordered" evidence="5">
    <location>
        <begin position="922"/>
        <end position="942"/>
    </location>
</feature>
<dbReference type="EMBL" id="KZ819323">
    <property type="protein sequence ID" value="PWN22372.1"/>
    <property type="molecule type" value="Genomic_DNA"/>
</dbReference>
<dbReference type="Gene3D" id="3.20.20.150">
    <property type="entry name" value="Divalent-metal-dependent TIM barrel enzymes"/>
    <property type="match status" value="1"/>
</dbReference>
<dbReference type="InterPro" id="IPR035248">
    <property type="entry name" value="PRMT5_C"/>
</dbReference>
<evidence type="ECO:0000259" key="7">
    <source>
        <dbReference type="Pfam" id="PF17285"/>
    </source>
</evidence>
<dbReference type="GO" id="GO:0005829">
    <property type="term" value="C:cytosol"/>
    <property type="evidence" value="ECO:0007669"/>
    <property type="project" value="TreeGrafter"/>
</dbReference>
<name>A0A316UB32_9BASI</name>
<dbReference type="InterPro" id="IPR035075">
    <property type="entry name" value="PRMT5"/>
</dbReference>
<gene>
    <name evidence="9" type="ORF">BCV69DRAFT_281373</name>
</gene>
<dbReference type="AlphaFoldDB" id="A0A316UB32"/>
<evidence type="ECO:0000259" key="8">
    <source>
        <dbReference type="Pfam" id="PF17286"/>
    </source>
</evidence>
<evidence type="ECO:0000256" key="2">
    <source>
        <dbReference type="ARBA" id="ARBA00022679"/>
    </source>
</evidence>
<evidence type="ECO:0000256" key="4">
    <source>
        <dbReference type="PROSITE-ProRule" id="PRU01015"/>
    </source>
</evidence>
<dbReference type="Pfam" id="PF17285">
    <property type="entry name" value="PRMT5_TIM"/>
    <property type="match status" value="1"/>
</dbReference>
<keyword evidence="2 4" id="KW-0808">Transferase</keyword>
<dbReference type="STRING" id="1684307.A0A316UB32"/>
<feature type="domain" description="PRMT5 TIM barrel" evidence="7">
    <location>
        <begin position="255"/>
        <end position="526"/>
    </location>
</feature>
<feature type="compositionally biased region" description="Polar residues" evidence="5">
    <location>
        <begin position="983"/>
        <end position="996"/>
    </location>
</feature>
<accession>A0A316UB32</accession>
<sequence length="1049" mass="111676">MAPNPVGHEAAAPPLVVAQHFHNSALSRIHLQQQTQRNKQLQQQLQQQQQAEQRQGPSHRKQPGTASGGATSRLPTLPEASHANALHEATGASPVGLPAHLDAAIEEALAGLSAPQRALAHAKSAGYGLAVMELANDEFRQRWERLCLASSEEDDVGELSAQAAQNIALQSVWQQQQAAAAPTMPQGWSPSLKNPGGVGGSWELLPVSGDPSSEGRAQGIPRSSSRGALPPPKLTMREAAQARAILEAKKKRLDQAREAEEWRKNPAFRRTELNLTALDDSEGVIAMAPGWLELDSQDEGIRLDSEIALHALLTYASYLSISTFILPPPSSDPARRHFLPHYARAINSALNAGPGGQGAPSAGSWMALALRLPISSPHALAQVLASRSASSMSTHSAGTSVAAGGSSSLRAADDWAFEVWTQIRHLCGYNSRLQIMLDLSMPLPSSDGLARWQAEPVKHLWLPASTFLANAKGFPVLSKAMQSFLRSLFTKHPKPMAILSGTQETLPQHTRGGPSSYLEYLRHLERTAPSEGAVAVFARGYADWLQAPLQPLMDNLEGATYEVFERDPVKYALYQEAVYKALIARPAGERTLLWVCGAGRGPLVSRCLAAAADAGRDIKIVALEKNPSAMIALQEKQAKEWGADTVELRFGDMRTATRPAREEERADILVSELLGSFGDNELSPECLDGACRFLKRNGISIPSAYTSYITPLASSKLHSEILSSGSSSTATSSGPSVSGNNPTASTQAQIKAAETPFVVLFGAVDLPASDNGPAGREKIQECWTFAHGPIEDLELPLDGTGLPISNSHNVRTTSHTFSIPNTTLCHGLAGYFEAHLYGDVSLSIHPDPSRGSTDMLSWFPIYFPLKEPLYLPAGSELDVHLWRLTAERKVWYEWSCEVFLNVVPPGGAAGGAANGRPSSALTVVGGASSPDPSQWYGGGGSGPGAASPLLGTQFNHPHYAFANAVNTPRVPSYGFPSDGQGHPAQNNRRASGSTDSAMHPVNGRSVSSQGQYQPPGGAAGGGGGLAVQRVKIAMSSLQNPNGRSSWVGM</sequence>
<dbReference type="GO" id="GO:0006355">
    <property type="term" value="P:regulation of DNA-templated transcription"/>
    <property type="evidence" value="ECO:0007669"/>
    <property type="project" value="TreeGrafter"/>
</dbReference>
<protein>
    <submittedName>
        <fullName evidence="9">PRMT5-domain-containing protein</fullName>
    </submittedName>
</protein>
<evidence type="ECO:0000256" key="5">
    <source>
        <dbReference type="SAM" id="MobiDB-lite"/>
    </source>
</evidence>
<dbReference type="SUPFAM" id="SSF53335">
    <property type="entry name" value="S-adenosyl-L-methionine-dependent methyltransferases"/>
    <property type="match status" value="1"/>
</dbReference>
<dbReference type="PROSITE" id="PS51678">
    <property type="entry name" value="SAM_MT_PRMT"/>
    <property type="match status" value="1"/>
</dbReference>
<feature type="region of interest" description="Disordered" evidence="5">
    <location>
        <begin position="209"/>
        <end position="232"/>
    </location>
</feature>
<dbReference type="PANTHER" id="PTHR10738:SF0">
    <property type="entry name" value="PROTEIN ARGININE N-METHYLTRANSFERASE 5"/>
    <property type="match status" value="1"/>
</dbReference>
<feature type="region of interest" description="Disordered" evidence="5">
    <location>
        <begin position="31"/>
        <end position="76"/>
    </location>
</feature>
<dbReference type="RefSeq" id="XP_025349532.1">
    <property type="nucleotide sequence ID" value="XM_025491967.1"/>
</dbReference>
<dbReference type="GO" id="GO:0032259">
    <property type="term" value="P:methylation"/>
    <property type="evidence" value="ECO:0007669"/>
    <property type="project" value="UniProtKB-KW"/>
</dbReference>
<dbReference type="GO" id="GO:0016274">
    <property type="term" value="F:protein-arginine N-methyltransferase activity"/>
    <property type="evidence" value="ECO:0007669"/>
    <property type="project" value="InterPro"/>
</dbReference>
<dbReference type="Proteomes" id="UP000245942">
    <property type="component" value="Unassembled WGS sequence"/>
</dbReference>
<feature type="compositionally biased region" description="Low complexity" evidence="5">
    <location>
        <begin position="723"/>
        <end position="738"/>
    </location>
</feature>
<feature type="region of interest" description="Disordered" evidence="5">
    <location>
        <begin position="971"/>
        <end position="1024"/>
    </location>
</feature>
<keyword evidence="1 4" id="KW-0489">Methyltransferase</keyword>
<evidence type="ECO:0000256" key="3">
    <source>
        <dbReference type="ARBA" id="ARBA00022691"/>
    </source>
</evidence>
<keyword evidence="10" id="KW-1185">Reference proteome</keyword>
<dbReference type="InterPro" id="IPR035247">
    <property type="entry name" value="PRMT5_TIM"/>
</dbReference>